<organism evidence="2 3">
    <name type="scientific">Brachypteracias leptosomus</name>
    <name type="common">short-legged ground-roller</name>
    <dbReference type="NCBI Taxonomy" id="135165"/>
    <lineage>
        <taxon>Eukaryota</taxon>
        <taxon>Metazoa</taxon>
        <taxon>Chordata</taxon>
        <taxon>Craniata</taxon>
        <taxon>Vertebrata</taxon>
        <taxon>Euteleostomi</taxon>
        <taxon>Archelosauria</taxon>
        <taxon>Archosauria</taxon>
        <taxon>Dinosauria</taxon>
        <taxon>Saurischia</taxon>
        <taxon>Theropoda</taxon>
        <taxon>Coelurosauria</taxon>
        <taxon>Aves</taxon>
        <taxon>Neognathae</taxon>
        <taxon>Neoaves</taxon>
        <taxon>Telluraves</taxon>
        <taxon>Coraciimorphae</taxon>
        <taxon>Coraciiformes</taxon>
        <taxon>Brachypteraciidae</taxon>
        <taxon>Brachypteracias</taxon>
    </lineage>
</organism>
<dbReference type="OrthoDB" id="10057281at2759"/>
<dbReference type="Proteomes" id="UP000520535">
    <property type="component" value="Unassembled WGS sequence"/>
</dbReference>
<dbReference type="AlphaFoldDB" id="A0A7L2V857"/>
<dbReference type="Pfam" id="PF15261">
    <property type="entry name" value="JHY"/>
    <property type="match status" value="1"/>
</dbReference>
<proteinExistence type="predicted"/>
<dbReference type="GO" id="GO:0035082">
    <property type="term" value="P:axoneme assembly"/>
    <property type="evidence" value="ECO:0007669"/>
    <property type="project" value="TreeGrafter"/>
</dbReference>
<dbReference type="PANTHER" id="PTHR14726">
    <property type="entry name" value="JHY PROTEIN HOMOLOG"/>
    <property type="match status" value="1"/>
</dbReference>
<protein>
    <submittedName>
        <fullName evidence="2">JHY protein</fullName>
    </submittedName>
</protein>
<name>A0A7L2V857_9AVES</name>
<feature type="region of interest" description="Disordered" evidence="1">
    <location>
        <begin position="198"/>
        <end position="235"/>
    </location>
</feature>
<dbReference type="PANTHER" id="PTHR14726:SF1">
    <property type="entry name" value="JHY PROTEIN HOMOLOG"/>
    <property type="match status" value="1"/>
</dbReference>
<evidence type="ECO:0000256" key="1">
    <source>
        <dbReference type="SAM" id="MobiDB-lite"/>
    </source>
</evidence>
<accession>A0A7L2V857</accession>
<evidence type="ECO:0000313" key="2">
    <source>
        <dbReference type="EMBL" id="NXS54234.1"/>
    </source>
</evidence>
<sequence>LNRKQQSVDKYSNLRYNPNWKNREEVAEKACEVAGGSSRESFYLHSSGFSEEESQQEAKSQDIFPELLSFHEPNARDSKEPFRLHTKGKKSAAGCFRGSARASGSTFSLQSEGGRPQRAKTNFVEKNKRTLGLRSEINSYLQLCTKRQEVLQEQVGQQSWDIGGHSVEKCVSFPHKLMQPQQHHHLLSAPFVFADHQNKPSQRTEIKSNQDLKWGPLPRNPSQQPPGRPAEPVSWHHQTPEFWAVPRQAVKQDDSKMLQKWRRASPVGSDTSTAKNSDTCLNNYPNSKHFVNQAYQQHLYNHGFPQDQQHLYNHVTKQLFPRGDNTKGQAHPNQRNISSTFNANFQGLVKDQVSLQDCKRQLHVDKRHQNYAVGSLWPSQPSIHSLPTAPCATFQNTPLMEQHHQEITQLPDVHFTDRCLFRPLPPIIPQVESSSEVDSGSSGGNQVKINRRNSGGYLMQTEKQKQPKIRKKANQSLLFVFQPYSSKPYINLDLKLGGLGPDYEAIKEKREKLQQQKEYAKQIKEYNMRNITSAQRSPAEYQATGSVSRQKALEYAKKIPRPRTFTARRVEEKVLLQDLNRDRLPQITSLETLQNRHEKEKQVIAAFKMLHIL</sequence>
<comment type="caution">
    <text evidence="2">The sequence shown here is derived from an EMBL/GenBank/DDBJ whole genome shotgun (WGS) entry which is preliminary data.</text>
</comment>
<dbReference type="EMBL" id="VYZX01007863">
    <property type="protein sequence ID" value="NXS54234.1"/>
    <property type="molecule type" value="Genomic_DNA"/>
</dbReference>
<reference evidence="2 3" key="1">
    <citation type="submission" date="2019-09" db="EMBL/GenBank/DDBJ databases">
        <title>Bird 10,000 Genomes (B10K) Project - Family phase.</title>
        <authorList>
            <person name="Zhang G."/>
        </authorList>
    </citation>
    <scope>NUCLEOTIDE SEQUENCE [LARGE SCALE GENOMIC DNA]</scope>
    <source>
        <strain evidence="2">B10K-DU-012-52</strain>
    </source>
</reference>
<feature type="non-terminal residue" evidence="2">
    <location>
        <position position="1"/>
    </location>
</feature>
<keyword evidence="3" id="KW-1185">Reference proteome</keyword>
<feature type="compositionally biased region" description="Basic and acidic residues" evidence="1">
    <location>
        <begin position="198"/>
        <end position="210"/>
    </location>
</feature>
<feature type="region of interest" description="Disordered" evidence="1">
    <location>
        <begin position="431"/>
        <end position="451"/>
    </location>
</feature>
<feature type="non-terminal residue" evidence="2">
    <location>
        <position position="613"/>
    </location>
</feature>
<gene>
    <name evidence="2" type="primary">Jhy</name>
    <name evidence="2" type="ORF">BRALEP_R00997</name>
</gene>
<dbReference type="InterPro" id="IPR027968">
    <property type="entry name" value="JHY"/>
</dbReference>
<evidence type="ECO:0000313" key="3">
    <source>
        <dbReference type="Proteomes" id="UP000520535"/>
    </source>
</evidence>
<feature type="compositionally biased region" description="Low complexity" evidence="1">
    <location>
        <begin position="431"/>
        <end position="440"/>
    </location>
</feature>